<reference evidence="1" key="1">
    <citation type="submission" date="2022-08" db="EMBL/GenBank/DDBJ databases">
        <title>Genome Sequence of Pycnoporus sanguineus.</title>
        <authorList>
            <person name="Buettner E."/>
        </authorList>
    </citation>
    <scope>NUCLEOTIDE SEQUENCE</scope>
    <source>
        <strain evidence="1">CG-C14</strain>
    </source>
</reference>
<keyword evidence="2" id="KW-1185">Reference proteome</keyword>
<evidence type="ECO:0000313" key="2">
    <source>
        <dbReference type="Proteomes" id="UP001144978"/>
    </source>
</evidence>
<evidence type="ECO:0000313" key="1">
    <source>
        <dbReference type="EMBL" id="KAJ2968587.1"/>
    </source>
</evidence>
<dbReference type="EMBL" id="JANSHE010005979">
    <property type="protein sequence ID" value="KAJ2968587.1"/>
    <property type="molecule type" value="Genomic_DNA"/>
</dbReference>
<name>A0ACC1MNJ9_9APHY</name>
<gene>
    <name evidence="1" type="ORF">NUW54_g13172</name>
</gene>
<comment type="caution">
    <text evidence="1">The sequence shown here is derived from an EMBL/GenBank/DDBJ whole genome shotgun (WGS) entry which is preliminary data.</text>
</comment>
<proteinExistence type="predicted"/>
<organism evidence="1 2">
    <name type="scientific">Trametes sanguinea</name>
    <dbReference type="NCBI Taxonomy" id="158606"/>
    <lineage>
        <taxon>Eukaryota</taxon>
        <taxon>Fungi</taxon>
        <taxon>Dikarya</taxon>
        <taxon>Basidiomycota</taxon>
        <taxon>Agaricomycotina</taxon>
        <taxon>Agaricomycetes</taxon>
        <taxon>Polyporales</taxon>
        <taxon>Polyporaceae</taxon>
        <taxon>Trametes</taxon>
    </lineage>
</organism>
<sequence length="170" mass="19643">MLPSLPFQDALAVTCAILVYALWRLYKRWRFVYRSPLRNLPGPPSPSWLYGNMKEVFTTDGHAVPDKWFAQYGRTYVDHGFGMTPQLWTLDLRAIHHILTHSMDYGVPEDNVKTVGELLGKGLLLVHGEQHRQQVRASMDITRSHIMLIFVHHLPTAENHEPRLRARPNP</sequence>
<accession>A0ACC1MNJ9</accession>
<dbReference type="Proteomes" id="UP001144978">
    <property type="component" value="Unassembled WGS sequence"/>
</dbReference>
<protein>
    <submittedName>
        <fullName evidence="1">Uncharacterized protein</fullName>
    </submittedName>
</protein>